<evidence type="ECO:0000313" key="2">
    <source>
        <dbReference type="Proteomes" id="UP000095283"/>
    </source>
</evidence>
<feature type="chain" id="PRO_5009311379" evidence="1">
    <location>
        <begin position="21"/>
        <end position="98"/>
    </location>
</feature>
<reference evidence="3" key="1">
    <citation type="submission" date="2016-11" db="UniProtKB">
        <authorList>
            <consortium name="WormBaseParasite"/>
        </authorList>
    </citation>
    <scope>IDENTIFICATION</scope>
</reference>
<keyword evidence="2" id="KW-1185">Reference proteome</keyword>
<name>A0A1I7XNA7_HETBA</name>
<dbReference type="WBParaSite" id="Hba_19219">
    <property type="protein sequence ID" value="Hba_19219"/>
    <property type="gene ID" value="Hba_19219"/>
</dbReference>
<evidence type="ECO:0000313" key="3">
    <source>
        <dbReference type="WBParaSite" id="Hba_19219"/>
    </source>
</evidence>
<keyword evidence="1" id="KW-0732">Signal</keyword>
<dbReference type="Proteomes" id="UP000095283">
    <property type="component" value="Unplaced"/>
</dbReference>
<organism evidence="2 3">
    <name type="scientific">Heterorhabditis bacteriophora</name>
    <name type="common">Entomopathogenic nematode worm</name>
    <dbReference type="NCBI Taxonomy" id="37862"/>
    <lineage>
        <taxon>Eukaryota</taxon>
        <taxon>Metazoa</taxon>
        <taxon>Ecdysozoa</taxon>
        <taxon>Nematoda</taxon>
        <taxon>Chromadorea</taxon>
        <taxon>Rhabditida</taxon>
        <taxon>Rhabditina</taxon>
        <taxon>Rhabditomorpha</taxon>
        <taxon>Strongyloidea</taxon>
        <taxon>Heterorhabditidae</taxon>
        <taxon>Heterorhabditis</taxon>
    </lineage>
</organism>
<accession>A0A1I7XNA7</accession>
<dbReference type="AlphaFoldDB" id="A0A1I7XNA7"/>
<proteinExistence type="predicted"/>
<sequence>MLLSLVVLAALPALSTEIQCYSGSQLQIIDCPSLSCIKQTLGFDTTTSYRFVIAMVVALLPSARPIVFSKRVKLFQILDSSVAVQEICAIQLGNLQIH</sequence>
<feature type="signal peptide" evidence="1">
    <location>
        <begin position="1"/>
        <end position="20"/>
    </location>
</feature>
<evidence type="ECO:0000256" key="1">
    <source>
        <dbReference type="SAM" id="SignalP"/>
    </source>
</evidence>
<protein>
    <submittedName>
        <fullName evidence="3">Secreted protein</fullName>
    </submittedName>
</protein>